<evidence type="ECO:0000256" key="1">
    <source>
        <dbReference type="ARBA" id="ARBA00003544"/>
    </source>
</evidence>
<dbReference type="EMBL" id="LNTC01000198">
    <property type="protein sequence ID" value="OQR40799.1"/>
    <property type="molecule type" value="Genomic_DNA"/>
</dbReference>
<dbReference type="AlphaFoldDB" id="A0A1V9VAC8"/>
<evidence type="ECO:0000259" key="7">
    <source>
        <dbReference type="Pfam" id="PF05598"/>
    </source>
</evidence>
<sequence>MAGLFDYEFQLDEIKKHQPPLQKLNEIIDWELFRKPIEEALNKDDRKSNAGRKPYDKILMFKIVILQRYYNLSDEQTEFQIKDRLSFLDFLGLSIGDNVPDRNTIWLFKEELKEKDLSKKLFDTFTSKLISNGVVAKEGTLVDASFVKVPKQRNKRVDNADIKKGAIPLEFGKNKNKLSQKDCDARWVTKYKTKEFGYKDHVSVDQKTKVITSYTVTASSTHDSQAIKELINEDDTILYADSAYKSQEIEDYLKENNVKSKIINRAYRNKALTNNQHKLNHKHSKTRVRVEHIFGTLKTSLNNGLSLKSIGFERIKSITGLLNLTYNLLRYEQLVRLKNIPIMKS</sequence>
<comment type="caution">
    <text evidence="8">The sequence shown here is derived from an EMBL/GenBank/DDBJ whole genome shotgun (WGS) entry which is preliminary data.</text>
</comment>
<dbReference type="Proteomes" id="UP000192599">
    <property type="component" value="Unassembled WGS sequence"/>
</dbReference>
<feature type="domain" description="Transposase IS4-like" evidence="6">
    <location>
        <begin position="138"/>
        <end position="328"/>
    </location>
</feature>
<comment type="similarity">
    <text evidence="2">Belongs to the transposase 11 family.</text>
</comment>
<dbReference type="GO" id="GO:0003677">
    <property type="term" value="F:DNA binding"/>
    <property type="evidence" value="ECO:0007669"/>
    <property type="project" value="UniProtKB-KW"/>
</dbReference>
<evidence type="ECO:0000256" key="4">
    <source>
        <dbReference type="ARBA" id="ARBA00023125"/>
    </source>
</evidence>
<dbReference type="NCBIfam" id="NF033581">
    <property type="entry name" value="transpos_IS5_4"/>
    <property type="match status" value="1"/>
</dbReference>
<dbReference type="PANTHER" id="PTHR35604:SF2">
    <property type="entry name" value="TRANSPOSASE INSH FOR INSERTION SEQUENCE ELEMENT IS5A-RELATED"/>
    <property type="match status" value="1"/>
</dbReference>
<dbReference type="Pfam" id="PF01609">
    <property type="entry name" value="DDE_Tnp_1"/>
    <property type="match status" value="1"/>
</dbReference>
<reference evidence="8 9" key="1">
    <citation type="submission" date="2017-04" db="EMBL/GenBank/DDBJ databases">
        <title>Accumulation and expression of multiple antibiotic resistance genes in Arcobacter cryaerophilus that thrives in sewage.</title>
        <authorList>
            <person name="Millar J.A."/>
            <person name="Raghavan R."/>
        </authorList>
    </citation>
    <scope>NUCLEOTIDE SEQUENCE [LARGE SCALE GENOMIC DNA]</scope>
    <source>
        <strain evidence="8 9">AZT-1</strain>
    </source>
</reference>
<evidence type="ECO:0000256" key="5">
    <source>
        <dbReference type="ARBA" id="ARBA00023172"/>
    </source>
</evidence>
<dbReference type="InterPro" id="IPR002559">
    <property type="entry name" value="Transposase_11"/>
</dbReference>
<dbReference type="InterPro" id="IPR047959">
    <property type="entry name" value="Transpos_IS5"/>
</dbReference>
<comment type="function">
    <text evidence="1">Involved in the transposition of the insertion sequence IS5.</text>
</comment>
<dbReference type="GO" id="GO:0004803">
    <property type="term" value="F:transposase activity"/>
    <property type="evidence" value="ECO:0007669"/>
    <property type="project" value="InterPro"/>
</dbReference>
<organism evidence="8 9">
    <name type="scientific">Aliarcobacter cryaerophilus</name>
    <dbReference type="NCBI Taxonomy" id="28198"/>
    <lineage>
        <taxon>Bacteria</taxon>
        <taxon>Pseudomonadati</taxon>
        <taxon>Campylobacterota</taxon>
        <taxon>Epsilonproteobacteria</taxon>
        <taxon>Campylobacterales</taxon>
        <taxon>Arcobacteraceae</taxon>
        <taxon>Aliarcobacter</taxon>
    </lineage>
</organism>
<proteinExistence type="inferred from homology"/>
<evidence type="ECO:0000256" key="3">
    <source>
        <dbReference type="ARBA" id="ARBA00022578"/>
    </source>
</evidence>
<dbReference type="Pfam" id="PF05598">
    <property type="entry name" value="DUF772"/>
    <property type="match status" value="1"/>
</dbReference>
<gene>
    <name evidence="8" type="ORF">AS859_09515</name>
</gene>
<dbReference type="GO" id="GO:0006313">
    <property type="term" value="P:DNA transposition"/>
    <property type="evidence" value="ECO:0007669"/>
    <property type="project" value="InterPro"/>
</dbReference>
<evidence type="ECO:0008006" key="10">
    <source>
        <dbReference type="Google" id="ProtNLM"/>
    </source>
</evidence>
<dbReference type="PANTHER" id="PTHR35604">
    <property type="entry name" value="TRANSPOSASE INSH FOR INSERTION SEQUENCE ELEMENT IS5A-RELATED"/>
    <property type="match status" value="1"/>
</dbReference>
<keyword evidence="3" id="KW-0815">Transposition</keyword>
<keyword evidence="4" id="KW-0238">DNA-binding</keyword>
<evidence type="ECO:0000259" key="6">
    <source>
        <dbReference type="Pfam" id="PF01609"/>
    </source>
</evidence>
<accession>A0A1V9VAC8</accession>
<feature type="domain" description="Transposase InsH N-terminal" evidence="7">
    <location>
        <begin position="12"/>
        <end position="110"/>
    </location>
</feature>
<evidence type="ECO:0000313" key="9">
    <source>
        <dbReference type="Proteomes" id="UP000192599"/>
    </source>
</evidence>
<dbReference type="InterPro" id="IPR008490">
    <property type="entry name" value="Transposase_InsH_N"/>
</dbReference>
<evidence type="ECO:0000313" key="8">
    <source>
        <dbReference type="EMBL" id="OQR40799.1"/>
    </source>
</evidence>
<evidence type="ECO:0000256" key="2">
    <source>
        <dbReference type="ARBA" id="ARBA00010075"/>
    </source>
</evidence>
<name>A0A1V9VAC8_9BACT</name>
<protein>
    <recommendedName>
        <fullName evidence="10">IS5 family transposase</fullName>
    </recommendedName>
</protein>
<keyword evidence="5" id="KW-0233">DNA recombination</keyword>